<proteinExistence type="inferred from homology"/>
<evidence type="ECO:0000313" key="21">
    <source>
        <dbReference type="Proteomes" id="UP000261620"/>
    </source>
</evidence>
<evidence type="ECO:0000256" key="15">
    <source>
        <dbReference type="ARBA" id="ARBA00023211"/>
    </source>
</evidence>
<evidence type="ECO:0000256" key="13">
    <source>
        <dbReference type="ARBA" id="ARBA00023157"/>
    </source>
</evidence>
<protein>
    <recommendedName>
        <fullName evidence="17">Beta-1,4-galactosyltransferase</fullName>
        <shortName evidence="17">Beta-1,4-GalTase</shortName>
        <ecNumber evidence="17">2.4.1.-</ecNumber>
    </recommendedName>
</protein>
<evidence type="ECO:0000256" key="17">
    <source>
        <dbReference type="RuleBase" id="RU368121"/>
    </source>
</evidence>
<evidence type="ECO:0000256" key="5">
    <source>
        <dbReference type="ARBA" id="ARBA00022676"/>
    </source>
</evidence>
<keyword evidence="10" id="KW-1133">Transmembrane helix</keyword>
<evidence type="ECO:0000256" key="6">
    <source>
        <dbReference type="ARBA" id="ARBA00022679"/>
    </source>
</evidence>
<keyword evidence="6 17" id="KW-0808">Transferase</keyword>
<feature type="domain" description="Galactosyltransferase C-terminal" evidence="18">
    <location>
        <begin position="215"/>
        <end position="292"/>
    </location>
</feature>
<name>A0A3Q3X999_MOLML</name>
<keyword evidence="12" id="KW-0472">Membrane</keyword>
<evidence type="ECO:0000259" key="18">
    <source>
        <dbReference type="Pfam" id="PF02709"/>
    </source>
</evidence>
<dbReference type="InterPro" id="IPR003859">
    <property type="entry name" value="Galactosyl_T"/>
</dbReference>
<keyword evidence="7" id="KW-0812">Transmembrane</keyword>
<evidence type="ECO:0000256" key="10">
    <source>
        <dbReference type="ARBA" id="ARBA00022989"/>
    </source>
</evidence>
<comment type="similarity">
    <text evidence="4 17">Belongs to the glycosyltransferase 7 family.</text>
</comment>
<comment type="catalytic activity">
    <reaction evidence="16">
        <text>N-acetyl-D-glucosamine + UDP-alpha-D-galactose = beta-D-galactosyl-(1-&gt;4)-N-acetyl-D-glucosamine + UDP + H(+)</text>
        <dbReference type="Rhea" id="RHEA:17745"/>
        <dbReference type="ChEBI" id="CHEBI:15378"/>
        <dbReference type="ChEBI" id="CHEBI:58223"/>
        <dbReference type="ChEBI" id="CHEBI:60152"/>
        <dbReference type="ChEBI" id="CHEBI:66914"/>
        <dbReference type="ChEBI" id="CHEBI:506227"/>
        <dbReference type="EC" id="2.4.1.90"/>
    </reaction>
    <physiologicalReaction direction="left-to-right" evidence="16">
        <dbReference type="Rhea" id="RHEA:17746"/>
    </physiologicalReaction>
</comment>
<dbReference type="InterPro" id="IPR027791">
    <property type="entry name" value="Galactosyl_T_C"/>
</dbReference>
<evidence type="ECO:0000259" key="19">
    <source>
        <dbReference type="Pfam" id="PF13733"/>
    </source>
</evidence>
<dbReference type="Proteomes" id="UP000261620">
    <property type="component" value="Unplaced"/>
</dbReference>
<evidence type="ECO:0000313" key="20">
    <source>
        <dbReference type="Ensembl" id="ENSMMOP00000022129.1"/>
    </source>
</evidence>
<evidence type="ECO:0000256" key="1">
    <source>
        <dbReference type="ARBA" id="ARBA00001936"/>
    </source>
</evidence>
<dbReference type="SUPFAM" id="SSF53448">
    <property type="entry name" value="Nucleotide-diphospho-sugar transferases"/>
    <property type="match status" value="1"/>
</dbReference>
<evidence type="ECO:0000256" key="16">
    <source>
        <dbReference type="ARBA" id="ARBA00049413"/>
    </source>
</evidence>
<keyword evidence="15 17" id="KW-0464">Manganese</keyword>
<reference evidence="20" key="1">
    <citation type="submission" date="2025-08" db="UniProtKB">
        <authorList>
            <consortium name="Ensembl"/>
        </authorList>
    </citation>
    <scope>IDENTIFICATION</scope>
</reference>
<keyword evidence="11 17" id="KW-0333">Golgi apparatus</keyword>
<keyword evidence="21" id="KW-1185">Reference proteome</keyword>
<dbReference type="FunFam" id="3.90.550.10:FF:000028">
    <property type="entry name" value="beta-1,4-galactosyltransferase 1"/>
    <property type="match status" value="1"/>
</dbReference>
<keyword evidence="14 17" id="KW-0325">Glycoprotein</keyword>
<dbReference type="Gene3D" id="3.90.550.10">
    <property type="entry name" value="Spore Coat Polysaccharide Biosynthesis Protein SpsA, Chain A"/>
    <property type="match status" value="1"/>
</dbReference>
<organism evidence="20 21">
    <name type="scientific">Mola mola</name>
    <name type="common">Ocean sunfish</name>
    <name type="synonym">Tetraodon mola</name>
    <dbReference type="NCBI Taxonomy" id="94237"/>
    <lineage>
        <taxon>Eukaryota</taxon>
        <taxon>Metazoa</taxon>
        <taxon>Chordata</taxon>
        <taxon>Craniata</taxon>
        <taxon>Vertebrata</taxon>
        <taxon>Euteleostomi</taxon>
        <taxon>Actinopterygii</taxon>
        <taxon>Neopterygii</taxon>
        <taxon>Teleostei</taxon>
        <taxon>Neoteleostei</taxon>
        <taxon>Acanthomorphata</taxon>
        <taxon>Eupercaria</taxon>
        <taxon>Tetraodontiformes</taxon>
        <taxon>Molidae</taxon>
        <taxon>Mola</taxon>
    </lineage>
</organism>
<dbReference type="GO" id="GO:0032580">
    <property type="term" value="C:Golgi cisterna membrane"/>
    <property type="evidence" value="ECO:0007669"/>
    <property type="project" value="UniProtKB-UniRule"/>
</dbReference>
<dbReference type="CDD" id="cd00899">
    <property type="entry name" value="b4GalT"/>
    <property type="match status" value="1"/>
</dbReference>
<dbReference type="GO" id="GO:0046872">
    <property type="term" value="F:metal ion binding"/>
    <property type="evidence" value="ECO:0007669"/>
    <property type="project" value="UniProtKB-UniRule"/>
</dbReference>
<dbReference type="Pfam" id="PF13733">
    <property type="entry name" value="Glyco_transf_7N"/>
    <property type="match status" value="1"/>
</dbReference>
<dbReference type="InterPro" id="IPR029044">
    <property type="entry name" value="Nucleotide-diphossugar_trans"/>
</dbReference>
<dbReference type="AlphaFoldDB" id="A0A3Q3X999"/>
<evidence type="ECO:0000256" key="3">
    <source>
        <dbReference type="ARBA" id="ARBA00004922"/>
    </source>
</evidence>
<evidence type="ECO:0000256" key="11">
    <source>
        <dbReference type="ARBA" id="ARBA00023034"/>
    </source>
</evidence>
<dbReference type="GO" id="GO:0003945">
    <property type="term" value="F:N-acetyllactosamine synthase activity"/>
    <property type="evidence" value="ECO:0007669"/>
    <property type="project" value="UniProtKB-EC"/>
</dbReference>
<keyword evidence="13" id="KW-1015">Disulfide bond</keyword>
<dbReference type="PRINTS" id="PR02050">
    <property type="entry name" value="B14GALTRFASE"/>
</dbReference>
<evidence type="ECO:0000256" key="9">
    <source>
        <dbReference type="ARBA" id="ARBA00022968"/>
    </source>
</evidence>
<comment type="pathway">
    <text evidence="3 17">Protein modification; protein glycosylation.</text>
</comment>
<dbReference type="GO" id="GO:0000139">
    <property type="term" value="C:Golgi membrane"/>
    <property type="evidence" value="ECO:0007669"/>
    <property type="project" value="UniProtKB-SubCell"/>
</dbReference>
<evidence type="ECO:0000256" key="14">
    <source>
        <dbReference type="ARBA" id="ARBA00023180"/>
    </source>
</evidence>
<accession>A0A3Q3X999</accession>
<keyword evidence="5 17" id="KW-0328">Glycosyltransferase</keyword>
<dbReference type="InterPro" id="IPR027995">
    <property type="entry name" value="Galactosyl_T_N"/>
</dbReference>
<dbReference type="GO" id="GO:0005975">
    <property type="term" value="P:carbohydrate metabolic process"/>
    <property type="evidence" value="ECO:0007669"/>
    <property type="project" value="InterPro"/>
</dbReference>
<reference evidence="20" key="2">
    <citation type="submission" date="2025-09" db="UniProtKB">
        <authorList>
            <consortium name="Ensembl"/>
        </authorList>
    </citation>
    <scope>IDENTIFICATION</scope>
</reference>
<evidence type="ECO:0000256" key="8">
    <source>
        <dbReference type="ARBA" id="ARBA00022723"/>
    </source>
</evidence>
<dbReference type="EC" id="2.4.1.-" evidence="17"/>
<dbReference type="UniPathway" id="UPA00378"/>
<feature type="domain" description="Galactosyltransferase N-terminal" evidence="19">
    <location>
        <begin position="79"/>
        <end position="211"/>
    </location>
</feature>
<evidence type="ECO:0000256" key="2">
    <source>
        <dbReference type="ARBA" id="ARBA00004323"/>
    </source>
</evidence>
<dbReference type="Ensembl" id="ENSMMOT00000022494.1">
    <property type="protein sequence ID" value="ENSMMOP00000022129.1"/>
    <property type="gene ID" value="ENSMMOG00000016804.1"/>
</dbReference>
<dbReference type="Pfam" id="PF02709">
    <property type="entry name" value="Glyco_transf_7C"/>
    <property type="match status" value="1"/>
</dbReference>
<comment type="cofactor">
    <cofactor evidence="1 17">
        <name>Mn(2+)</name>
        <dbReference type="ChEBI" id="CHEBI:29035"/>
    </cofactor>
</comment>
<keyword evidence="8 17" id="KW-0479">Metal-binding</keyword>
<dbReference type="OMA" id="TSNYFVD"/>
<evidence type="ECO:0000256" key="4">
    <source>
        <dbReference type="ARBA" id="ARBA00005735"/>
    </source>
</evidence>
<comment type="function">
    <text evidence="17">Responsible for the synthesis of complex-type N-linked oligosaccharides in many glycoproteins as well as the carbohydrate moieties of glycolipids.</text>
</comment>
<evidence type="ECO:0000256" key="12">
    <source>
        <dbReference type="ARBA" id="ARBA00023136"/>
    </source>
</evidence>
<dbReference type="PANTHER" id="PTHR19300:SF9">
    <property type="entry name" value="BETA-1,4-GALACTOSYLTRANSFERASE 4"/>
    <property type="match status" value="1"/>
</dbReference>
<evidence type="ECO:0000256" key="7">
    <source>
        <dbReference type="ARBA" id="ARBA00022692"/>
    </source>
</evidence>
<dbReference type="PANTHER" id="PTHR19300">
    <property type="entry name" value="BETA-1,4-GALACTOSYLTRANSFERASE"/>
    <property type="match status" value="1"/>
</dbReference>
<dbReference type="STRING" id="94237.ENSMMOP00000022129"/>
<sequence>MGFCLPVCKILRTKYIMLLLISVSVLVWIGTFSGELVKSFQVSYATTQTLVKGDSVKVKLNLWTVAPDHTHTQPPEVQCPQESPLLLGAAKLSFEPSLKLKDVERENTRVTKGEYKPPDCIARQSVAILIPHRSRERHLLYLLHHLHPFLQRQQIHYAIYIIQQAGDATFNRAKLLNIGYLEALKDYNWGCFIFHDVDLVPENDHNLYVCDNQPKHLVVGRNSTGYKLRYKGYFGGVTALTKDQFRQVNGFSNTYWGWGGEDDDLRIRVQLQKMEIFRPPADVARYTMVFHKRDAGNKENKDRMKLLVRTSQVWRKDGLNSCQYKMLSVERMPLYVNVTVDIGKP</sequence>
<keyword evidence="9 17" id="KW-0735">Signal-anchor</keyword>
<comment type="subcellular location">
    <subcellularLocation>
        <location evidence="2 17">Golgi apparatus membrane</location>
        <topology evidence="2 17">Single-pass type II membrane protein</topology>
    </subcellularLocation>
</comment>